<organism evidence="3 4">
    <name type="scientific">Drosophila gunungcola</name>
    <name type="common">fruit fly</name>
    <dbReference type="NCBI Taxonomy" id="103775"/>
    <lineage>
        <taxon>Eukaryota</taxon>
        <taxon>Metazoa</taxon>
        <taxon>Ecdysozoa</taxon>
        <taxon>Arthropoda</taxon>
        <taxon>Hexapoda</taxon>
        <taxon>Insecta</taxon>
        <taxon>Pterygota</taxon>
        <taxon>Neoptera</taxon>
        <taxon>Endopterygota</taxon>
        <taxon>Diptera</taxon>
        <taxon>Brachycera</taxon>
        <taxon>Muscomorpha</taxon>
        <taxon>Ephydroidea</taxon>
        <taxon>Drosophilidae</taxon>
        <taxon>Drosophila</taxon>
        <taxon>Sophophora</taxon>
    </lineage>
</organism>
<gene>
    <name evidence="3" type="ORF">M5D96_011263</name>
</gene>
<proteinExistence type="inferred from homology"/>
<dbReference type="EMBL" id="JAMKOV010000028">
    <property type="protein sequence ID" value="KAI8035832.1"/>
    <property type="molecule type" value="Genomic_DNA"/>
</dbReference>
<sequence length="183" mass="21101">MFAFMDAVEKPPIGNRKSYMSIPEARLIGDVEGYVTQQEEAIKLQRFYYLQYNEIAVRLQTDLTAVLARLEAAKNNLEMVKKFRDNPGEEFQSLMQISAGVFRWVTVMPVEKVTLKVGNALQMVFDLPEAEEFIKKDITRLVKQRLQHEHDIDFLQDQVNTIEMNLAVLFKNGLDKKNTNSNG</sequence>
<dbReference type="InterPro" id="IPR016655">
    <property type="entry name" value="PFD3"/>
</dbReference>
<evidence type="ECO:0000256" key="1">
    <source>
        <dbReference type="ARBA" id="ARBA00010048"/>
    </source>
</evidence>
<protein>
    <recommendedName>
        <fullName evidence="5">Prefoldin subunit 3</fullName>
    </recommendedName>
</protein>
<evidence type="ECO:0000313" key="3">
    <source>
        <dbReference type="EMBL" id="KAI8035832.1"/>
    </source>
</evidence>
<dbReference type="GO" id="GO:0005737">
    <property type="term" value="C:cytoplasm"/>
    <property type="evidence" value="ECO:0007669"/>
    <property type="project" value="TreeGrafter"/>
</dbReference>
<dbReference type="GO" id="GO:0015631">
    <property type="term" value="F:tubulin binding"/>
    <property type="evidence" value="ECO:0007669"/>
    <property type="project" value="TreeGrafter"/>
</dbReference>
<keyword evidence="2" id="KW-0143">Chaperone</keyword>
<accession>A0A9P9YF68</accession>
<dbReference type="InterPro" id="IPR004127">
    <property type="entry name" value="Prefoldin_subunit_alpha"/>
</dbReference>
<dbReference type="SUPFAM" id="SSF46579">
    <property type="entry name" value="Prefoldin"/>
    <property type="match status" value="1"/>
</dbReference>
<dbReference type="OrthoDB" id="6375174at2759"/>
<dbReference type="Gene3D" id="1.10.287.370">
    <property type="match status" value="1"/>
</dbReference>
<dbReference type="InterPro" id="IPR009053">
    <property type="entry name" value="Prefoldin"/>
</dbReference>
<dbReference type="PANTHER" id="PTHR12409">
    <property type="entry name" value="PREFOLDIN SUBUNIT 3"/>
    <property type="match status" value="1"/>
</dbReference>
<comment type="similarity">
    <text evidence="1">Belongs to the prefoldin subunit alpha family.</text>
</comment>
<name>A0A9P9YF68_9MUSC</name>
<keyword evidence="4" id="KW-1185">Reference proteome</keyword>
<reference evidence="3" key="1">
    <citation type="journal article" date="2023" name="Genome Biol. Evol.">
        <title>Long-read-based Genome Assembly of Drosophila gunungcola Reveals Fewer Chemosensory Genes in Flower-breeding Species.</title>
        <authorList>
            <person name="Negi A."/>
            <person name="Liao B.Y."/>
            <person name="Yeh S.D."/>
        </authorList>
    </citation>
    <scope>NUCLEOTIDE SEQUENCE</scope>
    <source>
        <strain evidence="3">Sukarami</strain>
    </source>
</reference>
<dbReference type="Pfam" id="PF02996">
    <property type="entry name" value="Prefoldin"/>
    <property type="match status" value="1"/>
</dbReference>
<evidence type="ECO:0000313" key="4">
    <source>
        <dbReference type="Proteomes" id="UP001059596"/>
    </source>
</evidence>
<dbReference type="Proteomes" id="UP001059596">
    <property type="component" value="Unassembled WGS sequence"/>
</dbReference>
<dbReference type="GO" id="GO:0016272">
    <property type="term" value="C:prefoldin complex"/>
    <property type="evidence" value="ECO:0007669"/>
    <property type="project" value="InterPro"/>
</dbReference>
<comment type="caution">
    <text evidence="3">The sequence shown here is derived from an EMBL/GenBank/DDBJ whole genome shotgun (WGS) entry which is preliminary data.</text>
</comment>
<dbReference type="PANTHER" id="PTHR12409:SF0">
    <property type="entry name" value="PREFOLDIN SUBUNIT 3"/>
    <property type="match status" value="1"/>
</dbReference>
<evidence type="ECO:0000256" key="2">
    <source>
        <dbReference type="ARBA" id="ARBA00023186"/>
    </source>
</evidence>
<dbReference type="GO" id="GO:0006457">
    <property type="term" value="P:protein folding"/>
    <property type="evidence" value="ECO:0007669"/>
    <property type="project" value="InterPro"/>
</dbReference>
<evidence type="ECO:0008006" key="5">
    <source>
        <dbReference type="Google" id="ProtNLM"/>
    </source>
</evidence>
<dbReference type="GO" id="GO:0007017">
    <property type="term" value="P:microtubule-based process"/>
    <property type="evidence" value="ECO:0007669"/>
    <property type="project" value="TreeGrafter"/>
</dbReference>
<dbReference type="GO" id="GO:0007021">
    <property type="term" value="P:tubulin complex assembly"/>
    <property type="evidence" value="ECO:0007669"/>
    <property type="project" value="TreeGrafter"/>
</dbReference>
<dbReference type="AlphaFoldDB" id="A0A9P9YF68"/>